<reference evidence="3 4" key="1">
    <citation type="submission" date="2019-02" db="EMBL/GenBank/DDBJ databases">
        <title>Deep-cultivation of Planctomycetes and their phenomic and genomic characterization uncovers novel biology.</title>
        <authorList>
            <person name="Wiegand S."/>
            <person name="Jogler M."/>
            <person name="Boedeker C."/>
            <person name="Pinto D."/>
            <person name="Vollmers J."/>
            <person name="Rivas-Marin E."/>
            <person name="Kohn T."/>
            <person name="Peeters S.H."/>
            <person name="Heuer A."/>
            <person name="Rast P."/>
            <person name="Oberbeckmann S."/>
            <person name="Bunk B."/>
            <person name="Jeske O."/>
            <person name="Meyerdierks A."/>
            <person name="Storesund J.E."/>
            <person name="Kallscheuer N."/>
            <person name="Luecker S."/>
            <person name="Lage O.M."/>
            <person name="Pohl T."/>
            <person name="Merkel B.J."/>
            <person name="Hornburger P."/>
            <person name="Mueller R.-W."/>
            <person name="Bruemmer F."/>
            <person name="Labrenz M."/>
            <person name="Spormann A.M."/>
            <person name="Op Den Camp H."/>
            <person name="Overmann J."/>
            <person name="Amann R."/>
            <person name="Jetten M.S.M."/>
            <person name="Mascher T."/>
            <person name="Medema M.H."/>
            <person name="Devos D.P."/>
            <person name="Kaster A.-K."/>
            <person name="Ovreas L."/>
            <person name="Rohde M."/>
            <person name="Galperin M.Y."/>
            <person name="Jogler C."/>
        </authorList>
    </citation>
    <scope>NUCLEOTIDE SEQUENCE [LARGE SCALE GENOMIC DNA]</scope>
    <source>
        <strain evidence="3 4">Q31b</strain>
    </source>
</reference>
<protein>
    <submittedName>
        <fullName evidence="3">Macro domain protein</fullName>
    </submittedName>
</protein>
<dbReference type="PANTHER" id="PTHR12521">
    <property type="entry name" value="PROTEIN C6ORF130"/>
    <property type="match status" value="1"/>
</dbReference>
<dbReference type="PANTHER" id="PTHR12521:SF0">
    <property type="entry name" value="ADP-RIBOSE GLYCOHYDROLASE OARD1"/>
    <property type="match status" value="1"/>
</dbReference>
<keyword evidence="4" id="KW-1185">Reference proteome</keyword>
<dbReference type="EMBL" id="SJPY01000009">
    <property type="protein sequence ID" value="TWU35603.1"/>
    <property type="molecule type" value="Genomic_DNA"/>
</dbReference>
<dbReference type="RefSeq" id="WP_231617805.1">
    <property type="nucleotide sequence ID" value="NZ_SJPY01000009.1"/>
</dbReference>
<evidence type="ECO:0000313" key="3">
    <source>
        <dbReference type="EMBL" id="TWU35603.1"/>
    </source>
</evidence>
<dbReference type="InterPro" id="IPR050892">
    <property type="entry name" value="ADP-ribose_metab_enzymes"/>
</dbReference>
<gene>
    <name evidence="3" type="ORF">Q31b_50380</name>
</gene>
<accession>A0A5C6DEG2</accession>
<comment type="catalytic activity">
    <reaction evidence="1">
        <text>an N-(ADP-alpha-D-ribosyl)-thymidine in DNA + H2O = a thymidine in DNA + ADP-D-ribose</text>
        <dbReference type="Rhea" id="RHEA:71655"/>
        <dbReference type="Rhea" id="RHEA-COMP:13556"/>
        <dbReference type="Rhea" id="RHEA-COMP:18051"/>
        <dbReference type="ChEBI" id="CHEBI:15377"/>
        <dbReference type="ChEBI" id="CHEBI:57967"/>
        <dbReference type="ChEBI" id="CHEBI:137386"/>
        <dbReference type="ChEBI" id="CHEBI:191199"/>
    </reaction>
    <physiologicalReaction direction="left-to-right" evidence="1">
        <dbReference type="Rhea" id="RHEA:71656"/>
    </physiologicalReaction>
</comment>
<organism evidence="3 4">
    <name type="scientific">Novipirellula aureliae</name>
    <dbReference type="NCBI Taxonomy" id="2527966"/>
    <lineage>
        <taxon>Bacteria</taxon>
        <taxon>Pseudomonadati</taxon>
        <taxon>Planctomycetota</taxon>
        <taxon>Planctomycetia</taxon>
        <taxon>Pirellulales</taxon>
        <taxon>Pirellulaceae</taxon>
        <taxon>Novipirellula</taxon>
    </lineage>
</organism>
<dbReference type="SUPFAM" id="SSF52949">
    <property type="entry name" value="Macro domain-like"/>
    <property type="match status" value="1"/>
</dbReference>
<evidence type="ECO:0000259" key="2">
    <source>
        <dbReference type="PROSITE" id="PS51154"/>
    </source>
</evidence>
<name>A0A5C6DEG2_9BACT</name>
<dbReference type="AlphaFoldDB" id="A0A5C6DEG2"/>
<feature type="domain" description="Macro" evidence="2">
    <location>
        <begin position="17"/>
        <end position="186"/>
    </location>
</feature>
<dbReference type="Gene3D" id="3.40.220.10">
    <property type="entry name" value="Leucine Aminopeptidase, subunit E, domain 1"/>
    <property type="match status" value="1"/>
</dbReference>
<dbReference type="SMART" id="SM00506">
    <property type="entry name" value="A1pp"/>
    <property type="match status" value="1"/>
</dbReference>
<sequence length="186" mass="20180">MVSVNLADAVIVGVTRLSRYHTPDLAMTPITYLTGDATNPVTPGPKIVAHICNDIGGWGKGFVLAITKRWPEPESNYRNWYAGRESNDFALGGVQFVAVADEFWIANMIAQHKIKRGSDGTPPIRYDAVDSCLVHLAAFAAEHNASVHMPRIGCGLAGGKWDEIEPLIDRSCGVANVPVFVYDFAP</sequence>
<dbReference type="GO" id="GO:0140291">
    <property type="term" value="P:peptidyl-glutamate ADP-deribosylation"/>
    <property type="evidence" value="ECO:0007669"/>
    <property type="project" value="TreeGrafter"/>
</dbReference>
<dbReference type="InterPro" id="IPR002589">
    <property type="entry name" value="Macro_dom"/>
</dbReference>
<dbReference type="Proteomes" id="UP000315471">
    <property type="component" value="Unassembled WGS sequence"/>
</dbReference>
<evidence type="ECO:0000256" key="1">
    <source>
        <dbReference type="ARBA" id="ARBA00035885"/>
    </source>
</evidence>
<proteinExistence type="predicted"/>
<evidence type="ECO:0000313" key="4">
    <source>
        <dbReference type="Proteomes" id="UP000315471"/>
    </source>
</evidence>
<dbReference type="InterPro" id="IPR043472">
    <property type="entry name" value="Macro_dom-like"/>
</dbReference>
<dbReference type="PROSITE" id="PS51154">
    <property type="entry name" value="MACRO"/>
    <property type="match status" value="1"/>
</dbReference>
<dbReference type="CDD" id="cd02901">
    <property type="entry name" value="Macro_Poa1p-like"/>
    <property type="match status" value="1"/>
</dbReference>
<comment type="caution">
    <text evidence="3">The sequence shown here is derived from an EMBL/GenBank/DDBJ whole genome shotgun (WGS) entry which is preliminary data.</text>
</comment>